<dbReference type="Proteomes" id="UP000267164">
    <property type="component" value="Chromosome"/>
</dbReference>
<feature type="compositionally biased region" description="Gly residues" evidence="1">
    <location>
        <begin position="585"/>
        <end position="596"/>
    </location>
</feature>
<evidence type="ECO:0000256" key="1">
    <source>
        <dbReference type="SAM" id="MobiDB-lite"/>
    </source>
</evidence>
<organism evidence="3 4">
    <name type="scientific">Nocardia yunnanensis</name>
    <dbReference type="NCBI Taxonomy" id="2382165"/>
    <lineage>
        <taxon>Bacteria</taxon>
        <taxon>Bacillati</taxon>
        <taxon>Actinomycetota</taxon>
        <taxon>Actinomycetes</taxon>
        <taxon>Mycobacteriales</taxon>
        <taxon>Nocardiaceae</taxon>
        <taxon>Nocardia</taxon>
    </lineage>
</organism>
<feature type="compositionally biased region" description="Polar residues" evidence="1">
    <location>
        <begin position="1992"/>
        <end position="2001"/>
    </location>
</feature>
<dbReference type="OrthoDB" id="2677932at2"/>
<dbReference type="SUPFAM" id="SSF53335">
    <property type="entry name" value="S-adenosyl-L-methionine-dependent methyltransferases"/>
    <property type="match status" value="1"/>
</dbReference>
<dbReference type="InterPro" id="IPR035099">
    <property type="entry name" value="Anthrax_toxin_C-terminal"/>
</dbReference>
<feature type="compositionally biased region" description="Basic and acidic residues" evidence="1">
    <location>
        <begin position="759"/>
        <end position="771"/>
    </location>
</feature>
<dbReference type="EMBL" id="CP032568">
    <property type="protein sequence ID" value="AYF77061.1"/>
    <property type="molecule type" value="Genomic_DNA"/>
</dbReference>
<feature type="compositionally biased region" description="Gly residues" evidence="1">
    <location>
        <begin position="542"/>
        <end position="553"/>
    </location>
</feature>
<dbReference type="RefSeq" id="WP_120741192.1">
    <property type="nucleotide sequence ID" value="NZ_CP032568.1"/>
</dbReference>
<feature type="region of interest" description="Disordered" evidence="1">
    <location>
        <begin position="1835"/>
        <end position="2011"/>
    </location>
</feature>
<feature type="compositionally biased region" description="Low complexity" evidence="1">
    <location>
        <begin position="478"/>
        <end position="494"/>
    </location>
</feature>
<feature type="region of interest" description="Disordered" evidence="1">
    <location>
        <begin position="309"/>
        <end position="853"/>
    </location>
</feature>
<feature type="compositionally biased region" description="Basic and acidic residues" evidence="1">
    <location>
        <begin position="805"/>
        <end position="820"/>
    </location>
</feature>
<reference evidence="3 4" key="1">
    <citation type="submission" date="2018-09" db="EMBL/GenBank/DDBJ databases">
        <title>Nocardia yunnanensis sp. nov., an actinomycete isolated from a soil sample.</title>
        <authorList>
            <person name="Zhang J."/>
        </authorList>
    </citation>
    <scope>NUCLEOTIDE SEQUENCE [LARGE SCALE GENOMIC DNA]</scope>
    <source>
        <strain evidence="3 4">CFHS0054</strain>
    </source>
</reference>
<name>A0A386ZHR6_9NOCA</name>
<feature type="compositionally biased region" description="Basic and acidic residues" evidence="1">
    <location>
        <begin position="1887"/>
        <end position="1912"/>
    </location>
</feature>
<gene>
    <name evidence="3" type="ORF">D7D52_28275</name>
</gene>
<feature type="compositionally biased region" description="Basic and acidic residues" evidence="1">
    <location>
        <begin position="1963"/>
        <end position="1972"/>
    </location>
</feature>
<dbReference type="SUPFAM" id="SSF81298">
    <property type="entry name" value="Adenylylcyclase toxin (the edema factor)"/>
    <property type="match status" value="1"/>
</dbReference>
<accession>A0A386ZHR6</accession>
<evidence type="ECO:0000259" key="2">
    <source>
        <dbReference type="Pfam" id="PF25547"/>
    </source>
</evidence>
<feature type="compositionally biased region" description="Low complexity" evidence="1">
    <location>
        <begin position="347"/>
        <end position="371"/>
    </location>
</feature>
<feature type="compositionally biased region" description="Polar residues" evidence="1">
    <location>
        <begin position="325"/>
        <end position="339"/>
    </location>
</feature>
<dbReference type="InterPro" id="IPR029063">
    <property type="entry name" value="SAM-dependent_MTases_sf"/>
</dbReference>
<evidence type="ECO:0000313" key="3">
    <source>
        <dbReference type="EMBL" id="AYF77061.1"/>
    </source>
</evidence>
<feature type="compositionally biased region" description="Basic and acidic residues" evidence="1">
    <location>
        <begin position="1867"/>
        <end position="1877"/>
    </location>
</feature>
<sequence>MALEFPSWLEWLSWLVGSEWPHGNEDRMWQMARDLESVAGQSDELIDELTRLMDDIKKAYPDGVGGESALQWLQPLRDGDSSGHGSVKEFGDNYRQLSKAADQMGDSLQGAKINFYIAGAFLLAELAWAAATGPFAGFFETEAMLTARTAFRTLGKMLEGRIESLIERQITNEMLKEIVVKAVYEVGKGAFISTAQSVGQELAVQTIQNLDGRGHGYDWGAIGKNAVVSAFSGAAGGAAGFGMNRAFPTTMGGWRGAFNGALDGAVGGLGGAGAAWLGNGVVNGNWELDPRSLTGGAFAGAGPGGLLGWAGETNHNGPRDVPTRDGSTTVVTEPHTTAPTLDRPGAGPESHPGTTGGPTTDGTAPHGTNGAPTGGTNGAHPEGANGGHPEGTNGAASDGNSQGGGRDGGPSLHPASAPDAVNTDQAPPPEHGNDSHPTDNQAPVWADSRRERPDLDAQNDAGATDSAPQRGSDTHAPGAGTTGDTSGGDAHAGGQHPATGDHADPAHGGNGDPSGHADSGSNGDPSGHAGSGSNGDPSGHADSGGNGRIGGDADGARPTADPGAEPNRLAAGPVPMDAGSSAHSGPGGEPGRGAPAGSGTTPPAHAAGPTSEARPAADPAKATPLPRDLRAGAPLDGTAPKPVGTVPESRAAAADRPFRAGTDPVQAARTGVEKAGPNSADGTGETVPAHHEPDVHEPAGAHPVGEDHTPRRHDEEPGSQDRATDSRDHTSGGQDHATGGRDHAAGSQDHSTGGQDHAVGGRDHAFADPDHAPGASDHGSGERDSQSAPQAGLPDAGPVPVHLPGPHESEAPRNPSDNRRSGVPAAAPVGDFHGDARPEGKPLSQDDVDGQVDHNLRLITPEDVRWNRNTREFVLPNGDTVRIEVTDTAPPAEGGKRDVAQIHERPGGYDIHISPRARTEDVARAVAHELAEIRLAQEDDIPISRPDMREDRPDAMTPHLAGRFAELKVLAASVDRAVMDPATKAGELSRLRNDLHDLTQQLGFHDPAHEATVKQLLHEHDPVLAHRIGLQEHDILGHRPTFGPSLDEHGFAQGAHEHLDQLGQHLTGEHAPDTLRAEEQGLHGRMREELSRRIFDPIFDPATRTARKTWDGLLEALNPLSAVINDPSLSPRDRAAALHQAIDDFRSHPDMTPQVRDAIGDNGFQHMHDAAQALADGPNHVTGVLDTATGRLVVDGRETTLGEFLQGVDRANRGATENGLNVEYTVVLHDPVDGQSAVEVMPRPRPQHRLPMEQTVFGPNHEPLPREERPSLPAAVEGGHTVDVGVGRGAYALELTPAADRSHGGLVVKTELASEFAGAAQRRRDLGILDPGPLTEPGTVMVFGDLLTNGHLLADGTGEPGLARIYINNVSAHLNPSEYHGMAERLRDALKPGGRIEIQWDTKPENTEEPFKYRGHITGPELMRALDQMYPEGANPFRIVEETTIPEGQRNYDYTIDTGASNNLNRQRMAGIIPPEPDHRMVIAYEPHGEVVAAVEPHASDAPSPETIEAEYGIPQENQQKIQAYADEHGLIIDVRPTNPDAVDHLRDGAMPKPMSIKDKTINAADIALGAPPEAKGLVGRFEPGQLRMPEGEDLTPEREAALQKRLGDRENDYRAYSGYMDDLVAQGKFRVTADGVLEGRVGDEFKPVTGDHDLFDIRHPDGTPLTPEELRTHENALMNRDAGIQHGPHVYWEPTSHYQRIRNFEKIIDEHQFDPDPNTKNEPLIRFAPGEQPKVVWADRTVADVDRDMTPWHLESDLSRLSPESQADLERLRQRAFDLAGHPDFDHAKYREWLHTDVEDPAATGTREHLAAMIKREARAGTDPADILRILDSYENPDGSARGGNPEPGDDPQPPQRPPGGGGPRDPGHGGPREPAGDPGEPGDQNPREPHDQNPAEPHDKDPREPHDKDPGAANEHSSAAPPHHDSRDQRNDDMRDLRAEARSLRQAGMDSVGEMTGKHPALKDEWRPDTRALVTGRYRSDHDGGVHDSFNYSGTQQEWSPAAEAPRAPDAGDRIFETANASAYDPATGHWADGKGSPRFNDAEAKFFENLVREQLAEHSGLSRQALDDIIGDAIARADAEIYADRPSFRAETKHARHIIEFAVHELNERARAAAPDPSAYTPITARDFSPHQLARFTGLPKDVTEALYPVPPGGRIDTRYTLQHLADHGIPEEAARQVFKESVDTLGLRPDNANHFSKVDVLHAQKRMEYAIEEINRQAAQHAEENGVPFSPITRDSVTGDLRMVVDLPAARTQDMPPEYQICLSCQRVILAYESVFPGMRLEIVNPAGERLHPR</sequence>
<evidence type="ECO:0000313" key="4">
    <source>
        <dbReference type="Proteomes" id="UP000267164"/>
    </source>
</evidence>
<feature type="compositionally biased region" description="Basic and acidic residues" evidence="1">
    <location>
        <begin position="688"/>
        <end position="716"/>
    </location>
</feature>
<feature type="compositionally biased region" description="Basic and acidic residues" evidence="1">
    <location>
        <begin position="1924"/>
        <end position="1945"/>
    </location>
</feature>
<dbReference type="InterPro" id="IPR057746">
    <property type="entry name" value="CpnT-like_N"/>
</dbReference>
<feature type="domain" description="Outer membrane channel protein CpnT-like N-terminal" evidence="2">
    <location>
        <begin position="13"/>
        <end position="140"/>
    </location>
</feature>
<dbReference type="Gene3D" id="3.40.50.150">
    <property type="entry name" value="Vaccinia Virus protein VP39"/>
    <property type="match status" value="1"/>
</dbReference>
<proteinExistence type="predicted"/>
<dbReference type="KEGG" id="nyu:D7D52_28275"/>
<dbReference type="Pfam" id="PF25547">
    <property type="entry name" value="WXG100_2"/>
    <property type="match status" value="1"/>
</dbReference>
<keyword evidence="4" id="KW-1185">Reference proteome</keyword>
<protein>
    <recommendedName>
        <fullName evidence="2">Outer membrane channel protein CpnT-like N-terminal domain-containing protein</fullName>
    </recommendedName>
</protein>